<proteinExistence type="predicted"/>
<evidence type="ECO:0000313" key="2">
    <source>
        <dbReference type="Proteomes" id="UP000242254"/>
    </source>
</evidence>
<keyword evidence="2" id="KW-1185">Reference proteome</keyword>
<accession>A0A2G4TBM0</accession>
<sequence length="95" mass="10834">MLSNNHNQYNETLHAFILLLRSTQIGRLWEIQSGLLVFRPFEVSIKRLQQLGFSQYDISTVIGMKRTTAQAATDRMDSTGTTLTGMSTYRLSTFD</sequence>
<dbReference type="Proteomes" id="UP000242254">
    <property type="component" value="Unassembled WGS sequence"/>
</dbReference>
<dbReference type="GeneID" id="35444581"/>
<name>A0A2G4TBM0_RHIZD</name>
<dbReference type="RefSeq" id="XP_023471724.1">
    <property type="nucleotide sequence ID" value="XM_023613592.1"/>
</dbReference>
<dbReference type="EMBL" id="KZ303842">
    <property type="protein sequence ID" value="PHZ18016.1"/>
    <property type="molecule type" value="Genomic_DNA"/>
</dbReference>
<organism evidence="1 2">
    <name type="scientific">Rhizopus microsporus ATCC 52813</name>
    <dbReference type="NCBI Taxonomy" id="1340429"/>
    <lineage>
        <taxon>Eukaryota</taxon>
        <taxon>Fungi</taxon>
        <taxon>Fungi incertae sedis</taxon>
        <taxon>Mucoromycota</taxon>
        <taxon>Mucoromycotina</taxon>
        <taxon>Mucoromycetes</taxon>
        <taxon>Mucorales</taxon>
        <taxon>Mucorineae</taxon>
        <taxon>Rhizopodaceae</taxon>
        <taxon>Rhizopus</taxon>
    </lineage>
</organism>
<reference evidence="1 2" key="1">
    <citation type="journal article" date="2016" name="Proc. Natl. Acad. Sci. U.S.A.">
        <title>Lipid metabolic changes in an early divergent fungus govern the establishment of a mutualistic symbiosis with endobacteria.</title>
        <authorList>
            <person name="Lastovetsky O.A."/>
            <person name="Gaspar M.L."/>
            <person name="Mondo S.J."/>
            <person name="LaButti K.M."/>
            <person name="Sandor L."/>
            <person name="Grigoriev I.V."/>
            <person name="Henry S.A."/>
            <person name="Pawlowska T.E."/>
        </authorList>
    </citation>
    <scope>NUCLEOTIDE SEQUENCE [LARGE SCALE GENOMIC DNA]</scope>
    <source>
        <strain evidence="1 2">ATCC 52813</strain>
    </source>
</reference>
<evidence type="ECO:0000313" key="1">
    <source>
        <dbReference type="EMBL" id="PHZ18016.1"/>
    </source>
</evidence>
<gene>
    <name evidence="1" type="ORF">RHIMIDRAFT_288772</name>
</gene>
<dbReference type="AlphaFoldDB" id="A0A2G4TBM0"/>
<protein>
    <submittedName>
        <fullName evidence="1">Uncharacterized protein</fullName>
    </submittedName>
</protein>